<proteinExistence type="predicted"/>
<evidence type="ECO:0000313" key="2">
    <source>
        <dbReference type="Proteomes" id="UP001501175"/>
    </source>
</evidence>
<organism evidence="1 2">
    <name type="scientific">Nibrella saemangeumensis</name>
    <dbReference type="NCBI Taxonomy" id="1084526"/>
    <lineage>
        <taxon>Bacteria</taxon>
        <taxon>Pseudomonadati</taxon>
        <taxon>Bacteroidota</taxon>
        <taxon>Cytophagia</taxon>
        <taxon>Cytophagales</taxon>
        <taxon>Spirosomataceae</taxon>
        <taxon>Nibrella</taxon>
    </lineage>
</organism>
<name>A0ABP8MXT0_9BACT</name>
<dbReference type="EMBL" id="BAABHD010000028">
    <property type="protein sequence ID" value="GAA4456303.1"/>
    <property type="molecule type" value="Genomic_DNA"/>
</dbReference>
<comment type="caution">
    <text evidence="1">The sequence shown here is derived from an EMBL/GenBank/DDBJ whole genome shotgun (WGS) entry which is preliminary data.</text>
</comment>
<evidence type="ECO:0000313" key="1">
    <source>
        <dbReference type="EMBL" id="GAA4456303.1"/>
    </source>
</evidence>
<reference evidence="2" key="1">
    <citation type="journal article" date="2019" name="Int. J. Syst. Evol. Microbiol.">
        <title>The Global Catalogue of Microorganisms (GCM) 10K type strain sequencing project: providing services to taxonomists for standard genome sequencing and annotation.</title>
        <authorList>
            <consortium name="The Broad Institute Genomics Platform"/>
            <consortium name="The Broad Institute Genome Sequencing Center for Infectious Disease"/>
            <person name="Wu L."/>
            <person name="Ma J."/>
        </authorList>
    </citation>
    <scope>NUCLEOTIDE SEQUENCE [LARGE SCALE GENOMIC DNA]</scope>
    <source>
        <strain evidence="2">JCM 17927</strain>
    </source>
</reference>
<gene>
    <name evidence="1" type="ORF">GCM10023189_25290</name>
</gene>
<accession>A0ABP8MXT0</accession>
<keyword evidence="2" id="KW-1185">Reference proteome</keyword>
<protein>
    <submittedName>
        <fullName evidence="1">Uncharacterized protein</fullName>
    </submittedName>
</protein>
<dbReference type="Proteomes" id="UP001501175">
    <property type="component" value="Unassembled WGS sequence"/>
</dbReference>
<sequence>MATATSFDFSGFRGIPNDLTEKAICYGNTIPGQTKYEEYIQGEITKEEWQKFKAGAGYRIDTNLLSPRPVKHRINTLIGKDKQGRRVVIVDANNNQDFSDDQVLYYLMTLPCVERNEKGHYTRAAIKEVLPTMPTVKVNLEAFDGKKVVPRTVWIRPNPYNDGTTYADTTLNRYHLDMIDLAYHRGVATILGRQFTFEVRPTPTLIYTMWRSDFIVYPSDEPSRKMGGWFTVDGHRIEIAGISVQGDKLTLIDRGSTFDEIIIKKSFNPLSLLPQIGSSK</sequence>